<accession>A0ABS1HPW0</accession>
<feature type="transmembrane region" description="Helical" evidence="5">
    <location>
        <begin position="279"/>
        <end position="297"/>
    </location>
</feature>
<evidence type="ECO:0008006" key="8">
    <source>
        <dbReference type="Google" id="ProtNLM"/>
    </source>
</evidence>
<feature type="transmembrane region" description="Helical" evidence="5">
    <location>
        <begin position="158"/>
        <end position="179"/>
    </location>
</feature>
<feature type="transmembrane region" description="Helical" evidence="5">
    <location>
        <begin position="71"/>
        <end position="89"/>
    </location>
</feature>
<evidence type="ECO:0000313" key="6">
    <source>
        <dbReference type="EMBL" id="MBK3519691.1"/>
    </source>
</evidence>
<evidence type="ECO:0000313" key="7">
    <source>
        <dbReference type="Proteomes" id="UP000605676"/>
    </source>
</evidence>
<comment type="subcellular location">
    <subcellularLocation>
        <location evidence="1">Membrane</location>
        <topology evidence="1">Multi-pass membrane protein</topology>
    </subcellularLocation>
</comment>
<dbReference type="EMBL" id="JAENRR010000085">
    <property type="protein sequence ID" value="MBK3519691.1"/>
    <property type="molecule type" value="Genomic_DNA"/>
</dbReference>
<dbReference type="Proteomes" id="UP000605676">
    <property type="component" value="Unassembled WGS sequence"/>
</dbReference>
<name>A0ABS1HPW0_9BACT</name>
<sequence>MHYIINLVRNRNFVLVFAVIIGLVLGDFANDIKSYTTYILAIVMTFSMTNIRTSSLYPLKSLLKPMLTGALLNYFAYALIMIGLAYFLIDDRDLFYGFVVIATTPPGVAIVPFSYILQGDVEYSIKGVLGAFICTVFITPFAVGWITGNDGIDSLDLFLLMVKTIVIPLLISRILLMPIPFKLVDKIRGKAVDWGFALLIFIAVGLNRQVFFSEPGILLKIALILFLTHFVLGMVYEKICTLLNRNPIKVMSENLLLTIKSSGFAVVTAITLFGQKAAIPTAGLAIFVLLYLLYLSFRMDLKNKKAQK</sequence>
<reference evidence="6 7" key="1">
    <citation type="submission" date="2021-01" db="EMBL/GenBank/DDBJ databases">
        <title>Carboxyliciviraga sp.nov., isolated from coastal sediments.</title>
        <authorList>
            <person name="Lu D."/>
            <person name="Zhang T."/>
        </authorList>
    </citation>
    <scope>NUCLEOTIDE SEQUENCE [LARGE SCALE GENOMIC DNA]</scope>
    <source>
        <strain evidence="6 7">N1Y132</strain>
    </source>
</reference>
<keyword evidence="3 5" id="KW-1133">Transmembrane helix</keyword>
<dbReference type="Gene3D" id="1.20.1530.20">
    <property type="match status" value="1"/>
</dbReference>
<dbReference type="InterPro" id="IPR038770">
    <property type="entry name" value="Na+/solute_symporter_sf"/>
</dbReference>
<protein>
    <recommendedName>
        <fullName evidence="8">Bile acid:sodium symporter</fullName>
    </recommendedName>
</protein>
<comment type="caution">
    <text evidence="6">The sequence shown here is derived from an EMBL/GenBank/DDBJ whole genome shotgun (WGS) entry which is preliminary data.</text>
</comment>
<dbReference type="InterPro" id="IPR002657">
    <property type="entry name" value="BilAc:Na_symport/Acr3"/>
</dbReference>
<evidence type="ECO:0000256" key="1">
    <source>
        <dbReference type="ARBA" id="ARBA00004141"/>
    </source>
</evidence>
<feature type="transmembrane region" description="Helical" evidence="5">
    <location>
        <begin position="191"/>
        <end position="211"/>
    </location>
</feature>
<feature type="transmembrane region" description="Helical" evidence="5">
    <location>
        <begin position="95"/>
        <end position="116"/>
    </location>
</feature>
<evidence type="ECO:0000256" key="4">
    <source>
        <dbReference type="ARBA" id="ARBA00023136"/>
    </source>
</evidence>
<feature type="transmembrane region" description="Helical" evidence="5">
    <location>
        <begin position="217"/>
        <end position="235"/>
    </location>
</feature>
<proteinExistence type="predicted"/>
<feature type="transmembrane region" description="Helical" evidence="5">
    <location>
        <begin position="12"/>
        <end position="29"/>
    </location>
</feature>
<feature type="transmembrane region" description="Helical" evidence="5">
    <location>
        <begin position="35"/>
        <end position="51"/>
    </location>
</feature>
<evidence type="ECO:0000256" key="5">
    <source>
        <dbReference type="SAM" id="Phobius"/>
    </source>
</evidence>
<keyword evidence="7" id="KW-1185">Reference proteome</keyword>
<dbReference type="RefSeq" id="WP_200466909.1">
    <property type="nucleotide sequence ID" value="NZ_JAENRR010000085.1"/>
</dbReference>
<keyword evidence="2 5" id="KW-0812">Transmembrane</keyword>
<organism evidence="6 7">
    <name type="scientific">Carboxylicivirga marina</name>
    <dbReference type="NCBI Taxonomy" id="2800988"/>
    <lineage>
        <taxon>Bacteria</taxon>
        <taxon>Pseudomonadati</taxon>
        <taxon>Bacteroidota</taxon>
        <taxon>Bacteroidia</taxon>
        <taxon>Marinilabiliales</taxon>
        <taxon>Marinilabiliaceae</taxon>
        <taxon>Carboxylicivirga</taxon>
    </lineage>
</organism>
<feature type="transmembrane region" description="Helical" evidence="5">
    <location>
        <begin position="128"/>
        <end position="146"/>
    </location>
</feature>
<feature type="transmembrane region" description="Helical" evidence="5">
    <location>
        <begin position="255"/>
        <end position="273"/>
    </location>
</feature>
<keyword evidence="4 5" id="KW-0472">Membrane</keyword>
<evidence type="ECO:0000256" key="2">
    <source>
        <dbReference type="ARBA" id="ARBA00022692"/>
    </source>
</evidence>
<dbReference type="Pfam" id="PF01758">
    <property type="entry name" value="SBF"/>
    <property type="match status" value="1"/>
</dbReference>
<gene>
    <name evidence="6" type="ORF">JIV24_20290</name>
</gene>
<evidence type="ECO:0000256" key="3">
    <source>
        <dbReference type="ARBA" id="ARBA00022989"/>
    </source>
</evidence>